<reference evidence="3 4" key="1">
    <citation type="submission" date="2018-11" db="EMBL/GenBank/DDBJ databases">
        <title>Chitinophaga lutea sp.nov., isolate from arsenic contaminated soil.</title>
        <authorList>
            <person name="Zong Y."/>
        </authorList>
    </citation>
    <scope>NUCLEOTIDE SEQUENCE [LARGE SCALE GENOMIC DNA]</scope>
    <source>
        <strain evidence="3 4">ZY74</strain>
    </source>
</reference>
<accession>A0A3N4PNL1</accession>
<evidence type="ECO:0000313" key="3">
    <source>
        <dbReference type="EMBL" id="RPE08229.1"/>
    </source>
</evidence>
<feature type="domain" description="Protein FecR C-terminal" evidence="2">
    <location>
        <begin position="315"/>
        <end position="382"/>
    </location>
</feature>
<dbReference type="Gene3D" id="3.55.50.30">
    <property type="match status" value="1"/>
</dbReference>
<dbReference type="InterPro" id="IPR006860">
    <property type="entry name" value="FecR"/>
</dbReference>
<dbReference type="RefSeq" id="WP_123847230.1">
    <property type="nucleotide sequence ID" value="NZ_RPDH01000002.1"/>
</dbReference>
<comment type="caution">
    <text evidence="3">The sequence shown here is derived from an EMBL/GenBank/DDBJ whole genome shotgun (WGS) entry which is preliminary data.</text>
</comment>
<dbReference type="PIRSF" id="PIRSF018266">
    <property type="entry name" value="FecR"/>
    <property type="match status" value="1"/>
</dbReference>
<dbReference type="PANTHER" id="PTHR30273:SF2">
    <property type="entry name" value="PROTEIN FECR"/>
    <property type="match status" value="1"/>
</dbReference>
<dbReference type="Pfam" id="PF04773">
    <property type="entry name" value="FecR"/>
    <property type="match status" value="1"/>
</dbReference>
<sequence>MQEDKLRYLLGRRLHGGITPAEEEELHALLEDERNKDLFLATLTGLMPDMAENAAYDAARWEPVKDRILAADKDTPVLPIRRNWWKWTAAAAVAGILAVAAWEYGTREALPPASVSMDGRYKNDVPPGGNHASLTLANGSVIVLDDAENGLLAKQGNAQVTKLHNGQLAYTKTGNAAAVAWNRLATPRGGQYRITLPDGTAVWLNAETVLHFPTAFEGNERKVELSGEAYFEVAKDAVKPFVVKATDGLDVKVLGTHFNISAYAGEPSTCVTLLEGAVEVNRQRMEPGQEAVRANGQTVVRQGDTEQAVAWKNGYFSFNNADITTVMKELERWYNVSVNYETNVPHLRFGGGMQRSLPLASVLRILEKNDVKFKIDGRKITVLQ</sequence>
<organism evidence="3 4">
    <name type="scientific">Chitinophaga lutea</name>
    <dbReference type="NCBI Taxonomy" id="2488634"/>
    <lineage>
        <taxon>Bacteria</taxon>
        <taxon>Pseudomonadati</taxon>
        <taxon>Bacteroidota</taxon>
        <taxon>Chitinophagia</taxon>
        <taxon>Chitinophagales</taxon>
        <taxon>Chitinophagaceae</taxon>
        <taxon>Chitinophaga</taxon>
    </lineage>
</organism>
<dbReference type="Gene3D" id="2.60.120.1440">
    <property type="match status" value="1"/>
</dbReference>
<feature type="domain" description="FecR protein" evidence="1">
    <location>
        <begin position="183"/>
        <end position="279"/>
    </location>
</feature>
<dbReference type="InterPro" id="IPR032508">
    <property type="entry name" value="FecR_C"/>
</dbReference>
<dbReference type="GO" id="GO:0016989">
    <property type="term" value="F:sigma factor antagonist activity"/>
    <property type="evidence" value="ECO:0007669"/>
    <property type="project" value="TreeGrafter"/>
</dbReference>
<gene>
    <name evidence="3" type="ORF">EGT74_14285</name>
</gene>
<dbReference type="EMBL" id="RPDH01000002">
    <property type="protein sequence ID" value="RPE08229.1"/>
    <property type="molecule type" value="Genomic_DNA"/>
</dbReference>
<dbReference type="InterPro" id="IPR012373">
    <property type="entry name" value="Ferrdict_sens_TM"/>
</dbReference>
<keyword evidence="4" id="KW-1185">Reference proteome</keyword>
<dbReference type="OrthoDB" id="629393at2"/>
<dbReference type="Proteomes" id="UP000278351">
    <property type="component" value="Unassembled WGS sequence"/>
</dbReference>
<protein>
    <submittedName>
        <fullName evidence="3">FecR family protein</fullName>
    </submittedName>
</protein>
<dbReference type="AlphaFoldDB" id="A0A3N4PNL1"/>
<dbReference type="PANTHER" id="PTHR30273">
    <property type="entry name" value="PERIPLASMIC SIGNAL SENSOR AND SIGMA FACTOR ACTIVATOR FECR-RELATED"/>
    <property type="match status" value="1"/>
</dbReference>
<proteinExistence type="predicted"/>
<evidence type="ECO:0000313" key="4">
    <source>
        <dbReference type="Proteomes" id="UP000278351"/>
    </source>
</evidence>
<name>A0A3N4PNL1_9BACT</name>
<dbReference type="Pfam" id="PF16344">
    <property type="entry name" value="FecR_C"/>
    <property type="match status" value="1"/>
</dbReference>
<evidence type="ECO:0000259" key="1">
    <source>
        <dbReference type="Pfam" id="PF04773"/>
    </source>
</evidence>
<evidence type="ECO:0000259" key="2">
    <source>
        <dbReference type="Pfam" id="PF16344"/>
    </source>
</evidence>